<name>A0ABD2Q4J9_9PLAT</name>
<protein>
    <recommendedName>
        <fullName evidence="3">Fibronectin type-III domain-containing protein</fullName>
    </recommendedName>
</protein>
<evidence type="ECO:0000313" key="1">
    <source>
        <dbReference type="EMBL" id="KAL3313631.1"/>
    </source>
</evidence>
<comment type="caution">
    <text evidence="1">The sequence shown here is derived from an EMBL/GenBank/DDBJ whole genome shotgun (WGS) entry which is preliminary data.</text>
</comment>
<reference evidence="1 2" key="1">
    <citation type="submission" date="2024-11" db="EMBL/GenBank/DDBJ databases">
        <title>Adaptive evolution of stress response genes in parasites aligns with host niche diversity.</title>
        <authorList>
            <person name="Hahn C."/>
            <person name="Resl P."/>
        </authorList>
    </citation>
    <scope>NUCLEOTIDE SEQUENCE [LARGE SCALE GENOMIC DNA]</scope>
    <source>
        <strain evidence="1">EGGRZ-B1_66</strain>
        <tissue evidence="1">Body</tissue>
    </source>
</reference>
<dbReference type="EMBL" id="JBJKFK010001241">
    <property type="protein sequence ID" value="KAL3313631.1"/>
    <property type="molecule type" value="Genomic_DNA"/>
</dbReference>
<dbReference type="Proteomes" id="UP001626550">
    <property type="component" value="Unassembled WGS sequence"/>
</dbReference>
<evidence type="ECO:0008006" key="3">
    <source>
        <dbReference type="Google" id="ProtNLM"/>
    </source>
</evidence>
<accession>A0ABD2Q4J9</accession>
<evidence type="ECO:0000313" key="2">
    <source>
        <dbReference type="Proteomes" id="UP001626550"/>
    </source>
</evidence>
<keyword evidence="2" id="KW-1185">Reference proteome</keyword>
<dbReference type="AlphaFoldDB" id="A0ABD2Q4J9"/>
<organism evidence="1 2">
    <name type="scientific">Cichlidogyrus casuarinus</name>
    <dbReference type="NCBI Taxonomy" id="1844966"/>
    <lineage>
        <taxon>Eukaryota</taxon>
        <taxon>Metazoa</taxon>
        <taxon>Spiralia</taxon>
        <taxon>Lophotrochozoa</taxon>
        <taxon>Platyhelminthes</taxon>
        <taxon>Monogenea</taxon>
        <taxon>Monopisthocotylea</taxon>
        <taxon>Dactylogyridea</taxon>
        <taxon>Ancyrocephalidae</taxon>
        <taxon>Cichlidogyrus</taxon>
    </lineage>
</organism>
<gene>
    <name evidence="1" type="ORF">Ciccas_007764</name>
</gene>
<proteinExistence type="predicted"/>
<sequence length="123" mass="13700">MTKKPQEVQVMIDHTREGLISYQTLIDGLQPNTHYEIFIYAIGPSQKAAEPSKLEITTANEYGEGGICGEPCDESDPNYQAEVEAKELYPKLRESILRNGGNYAKIVDEADAYILDEFGPTNT</sequence>